<dbReference type="GO" id="GO:0016887">
    <property type="term" value="F:ATP hydrolysis activity"/>
    <property type="evidence" value="ECO:0007669"/>
    <property type="project" value="InterPro"/>
</dbReference>
<organism evidence="2 3">
    <name type="scientific">Enterococcus faecium EnGen0026</name>
    <dbReference type="NCBI Taxonomy" id="1138917"/>
    <lineage>
        <taxon>Bacteria</taxon>
        <taxon>Bacillati</taxon>
        <taxon>Bacillota</taxon>
        <taxon>Bacilli</taxon>
        <taxon>Lactobacillales</taxon>
        <taxon>Enterococcaceae</taxon>
        <taxon>Enterococcus</taxon>
    </lineage>
</organism>
<accession>A0A829A5C0</accession>
<name>A0A829A5C0_ENTFC</name>
<dbReference type="SMART" id="SM00382">
    <property type="entry name" value="AAA"/>
    <property type="match status" value="1"/>
</dbReference>
<dbReference type="InterPro" id="IPR003959">
    <property type="entry name" value="ATPase_AAA_core"/>
</dbReference>
<dbReference type="InterPro" id="IPR003593">
    <property type="entry name" value="AAA+_ATPase"/>
</dbReference>
<evidence type="ECO:0000259" key="1">
    <source>
        <dbReference type="SMART" id="SM00382"/>
    </source>
</evidence>
<dbReference type="RefSeq" id="WP_002342510.1">
    <property type="nucleotide sequence ID" value="NZ_KB029912.1"/>
</dbReference>
<dbReference type="GO" id="GO:0005524">
    <property type="term" value="F:ATP binding"/>
    <property type="evidence" value="ECO:0007669"/>
    <property type="project" value="InterPro"/>
</dbReference>
<evidence type="ECO:0000313" key="2">
    <source>
        <dbReference type="EMBL" id="ELB41852.1"/>
    </source>
</evidence>
<dbReference type="InterPro" id="IPR051396">
    <property type="entry name" value="Bact_Antivir_Def_Nuclease"/>
</dbReference>
<protein>
    <recommendedName>
        <fullName evidence="1">AAA+ ATPase domain-containing protein</fullName>
    </recommendedName>
</protein>
<sequence>MTKISILGDKMKINNLHITNVGNISDLDLNFNPRMNVICGTNGIGKTTILNSIAACFSVQGNNLKKKYGSEVGSVDISIDSQMTNQTGLSIVVNAVEPLEEYRVRNREEYLYRQLINFSIARSINYRELSSLSKYPNRDYWHSIGITQTGLTDDQLKNWLINRYMASGHWDDLEFYEQENFKLMKKVFSIINPDIQFKKADAKKFEILLNNRGNEVYFEFESAGYKAIVFILLGIISEIEFRMLDNKKPAKEFAGVILIDEVDMHLHPAWQREIVRALKETFPNAQFIITTHSPSVLQDLESDEIIPLEIDEKNNVKIRKLNLSKYGLKGWTLEEILSDVMGVEYINSNLYKKTMAEFENALNNSNSINLKEAYHKLDMMLHPQNPLRQILSIQMVGIEDD</sequence>
<dbReference type="EMBL" id="AHXS01000003">
    <property type="protein sequence ID" value="ELB41852.1"/>
    <property type="molecule type" value="Genomic_DNA"/>
</dbReference>
<comment type="caution">
    <text evidence="2">The sequence shown here is derived from an EMBL/GenBank/DDBJ whole genome shotgun (WGS) entry which is preliminary data.</text>
</comment>
<evidence type="ECO:0000313" key="3">
    <source>
        <dbReference type="Proteomes" id="UP000010504"/>
    </source>
</evidence>
<dbReference type="Pfam" id="PF13304">
    <property type="entry name" value="AAA_21"/>
    <property type="match status" value="1"/>
</dbReference>
<proteinExistence type="predicted"/>
<dbReference type="InterPro" id="IPR027417">
    <property type="entry name" value="P-loop_NTPase"/>
</dbReference>
<dbReference type="AlphaFoldDB" id="A0A829A5C0"/>
<dbReference type="PANTHER" id="PTHR43581:SF2">
    <property type="entry name" value="EXCINUCLEASE ATPASE SUBUNIT"/>
    <property type="match status" value="1"/>
</dbReference>
<gene>
    <name evidence="2" type="ORF">OKA_03038</name>
</gene>
<reference evidence="2 3" key="1">
    <citation type="submission" date="2012-12" db="EMBL/GenBank/DDBJ databases">
        <title>The Genome Sequence of Enterococcus faecium E2039.</title>
        <authorList>
            <consortium name="The Broad Institute Genome Sequencing Platform"/>
            <consortium name="The Broad Institute Genome Sequencing Center for Infectious Disease"/>
            <person name="Earl A.M."/>
            <person name="Gilmore M.S."/>
            <person name="van Schaik W."/>
            <person name="Lebreton F."/>
            <person name="Willems R.J."/>
            <person name="Walker B."/>
            <person name="Young S.K."/>
            <person name="Zeng Q."/>
            <person name="Gargeya S."/>
            <person name="Fitzgerald M."/>
            <person name="Haas B."/>
            <person name="Abouelleil A."/>
            <person name="Alvarado L."/>
            <person name="Arachchi H.M."/>
            <person name="Berlin A.M."/>
            <person name="Chapman S.B."/>
            <person name="Dewar J."/>
            <person name="Goldberg J."/>
            <person name="Griggs A."/>
            <person name="Gujja S."/>
            <person name="Hansen M."/>
            <person name="Howarth C."/>
            <person name="Imamovic A."/>
            <person name="Larimer J."/>
            <person name="McCowan C."/>
            <person name="Murphy C."/>
            <person name="Neiman D."/>
            <person name="Pearson M."/>
            <person name="Priest M."/>
            <person name="Roberts A."/>
            <person name="Saif S."/>
            <person name="Shea T."/>
            <person name="Sisk P."/>
            <person name="Sykes S."/>
            <person name="Wortman J."/>
            <person name="Nusbaum C."/>
            <person name="Birren B."/>
        </authorList>
    </citation>
    <scope>NUCLEOTIDE SEQUENCE [LARGE SCALE GENOMIC DNA]</scope>
    <source>
        <strain evidence="2 3">E2039</strain>
    </source>
</reference>
<dbReference type="Gene3D" id="3.40.50.300">
    <property type="entry name" value="P-loop containing nucleotide triphosphate hydrolases"/>
    <property type="match status" value="1"/>
</dbReference>
<feature type="domain" description="AAA+ ATPase" evidence="1">
    <location>
        <begin position="32"/>
        <end position="312"/>
    </location>
</feature>
<dbReference type="SUPFAM" id="SSF52540">
    <property type="entry name" value="P-loop containing nucleoside triphosphate hydrolases"/>
    <property type="match status" value="1"/>
</dbReference>
<dbReference type="PANTHER" id="PTHR43581">
    <property type="entry name" value="ATP/GTP PHOSPHATASE"/>
    <property type="match status" value="1"/>
</dbReference>
<dbReference type="Proteomes" id="UP000010504">
    <property type="component" value="Unassembled WGS sequence"/>
</dbReference>